<dbReference type="InterPro" id="IPR051099">
    <property type="entry name" value="AGR/TXD"/>
</dbReference>
<dbReference type="InterPro" id="IPR036249">
    <property type="entry name" value="Thioredoxin-like_sf"/>
</dbReference>
<dbReference type="SUPFAM" id="SSF52833">
    <property type="entry name" value="Thioredoxin-like"/>
    <property type="match status" value="1"/>
</dbReference>
<feature type="domain" description="Thioredoxin" evidence="3">
    <location>
        <begin position="19"/>
        <end position="146"/>
    </location>
</feature>
<sequence>MKHLKLIAIIFIFWSCKNNKSTNEYQDLIVIDQNYKESLKIASEKDKLIFIDFYTTWCAPCKKLDKLVFKNDSIKKILKKDFILLKYNAENDTVFHLSKKHHISSYPTGLILNKKGYVLNRKYGFPGEDFLSLSKIVLKFTNESILLNNKNKIIKGYSNKIDEAKYPQFYIDYVNRTNTKINPLELNEYWSSNKNVLSEQYFSTLIYFARDASDNVANKTLKNINAYKELYGNNDVEILMYFLTSGKFSRAISEKNQLKYDEAVLFAKNALSVQWTDDILPNFEKEFTKTLNE</sequence>
<evidence type="ECO:0000313" key="4">
    <source>
        <dbReference type="EMBL" id="QTD39133.1"/>
    </source>
</evidence>
<dbReference type="PANTHER" id="PTHR15337:SF11">
    <property type="entry name" value="THIOREDOXIN DOMAIN-CONTAINING PROTEIN"/>
    <property type="match status" value="1"/>
</dbReference>
<dbReference type="InterPro" id="IPR013766">
    <property type="entry name" value="Thioredoxin_domain"/>
</dbReference>
<evidence type="ECO:0000259" key="3">
    <source>
        <dbReference type="PROSITE" id="PS51352"/>
    </source>
</evidence>
<dbReference type="Proteomes" id="UP000663935">
    <property type="component" value="Chromosome"/>
</dbReference>
<keyword evidence="2" id="KW-0676">Redox-active center</keyword>
<dbReference type="PANTHER" id="PTHR15337">
    <property type="entry name" value="ANTERIOR GRADIENT PROTEIN-RELATED"/>
    <property type="match status" value="1"/>
</dbReference>
<keyword evidence="1" id="KW-0732">Signal</keyword>
<keyword evidence="5" id="KW-1185">Reference proteome</keyword>
<evidence type="ECO:0000256" key="1">
    <source>
        <dbReference type="ARBA" id="ARBA00022729"/>
    </source>
</evidence>
<organism evidence="4 5">
    <name type="scientific">Polaribacter batillariae</name>
    <dbReference type="NCBI Taxonomy" id="2808900"/>
    <lineage>
        <taxon>Bacteria</taxon>
        <taxon>Pseudomonadati</taxon>
        <taxon>Bacteroidota</taxon>
        <taxon>Flavobacteriia</taxon>
        <taxon>Flavobacteriales</taxon>
        <taxon>Flavobacteriaceae</taxon>
    </lineage>
</organism>
<name>A0ABX7T262_9FLAO</name>
<dbReference type="PROSITE" id="PS00194">
    <property type="entry name" value="THIOREDOXIN_1"/>
    <property type="match status" value="1"/>
</dbReference>
<evidence type="ECO:0000256" key="2">
    <source>
        <dbReference type="ARBA" id="ARBA00023284"/>
    </source>
</evidence>
<dbReference type="Pfam" id="PF13899">
    <property type="entry name" value="Thioredoxin_7"/>
    <property type="match status" value="1"/>
</dbReference>
<dbReference type="InterPro" id="IPR017937">
    <property type="entry name" value="Thioredoxin_CS"/>
</dbReference>
<dbReference type="PROSITE" id="PS51352">
    <property type="entry name" value="THIOREDOXIN_2"/>
    <property type="match status" value="1"/>
</dbReference>
<accession>A0ABX7T262</accession>
<dbReference type="Gene3D" id="3.40.30.10">
    <property type="entry name" value="Glutaredoxin"/>
    <property type="match status" value="1"/>
</dbReference>
<gene>
    <name evidence="4" type="ORF">JL193_07800</name>
</gene>
<dbReference type="RefSeq" id="WP_207973242.1">
    <property type="nucleotide sequence ID" value="NZ_CP071795.1"/>
</dbReference>
<dbReference type="EMBL" id="CP071795">
    <property type="protein sequence ID" value="QTD39133.1"/>
    <property type="molecule type" value="Genomic_DNA"/>
</dbReference>
<reference evidence="4 5" key="1">
    <citation type="submission" date="2021-03" db="EMBL/GenBank/DDBJ databases">
        <title>Complete genome of Polaribacter_sp.G4M1.</title>
        <authorList>
            <person name="Jeong S.W."/>
            <person name="Bae J.W."/>
        </authorList>
    </citation>
    <scope>NUCLEOTIDE SEQUENCE [LARGE SCALE GENOMIC DNA]</scope>
    <source>
        <strain evidence="4 5">G4M1</strain>
    </source>
</reference>
<proteinExistence type="predicted"/>
<evidence type="ECO:0000313" key="5">
    <source>
        <dbReference type="Proteomes" id="UP000663935"/>
    </source>
</evidence>
<protein>
    <submittedName>
        <fullName evidence="4">Thioredoxin family protein</fullName>
    </submittedName>
</protein>